<dbReference type="PANTHER" id="PTHR12526">
    <property type="entry name" value="GLYCOSYLTRANSFERASE"/>
    <property type="match status" value="1"/>
</dbReference>
<keyword evidence="3" id="KW-1185">Reference proteome</keyword>
<dbReference type="STRING" id="1073996.SAMN05444271_102241"/>
<dbReference type="EMBL" id="FNYR01000002">
    <property type="protein sequence ID" value="SEI55853.1"/>
    <property type="molecule type" value="Genomic_DNA"/>
</dbReference>
<keyword evidence="2" id="KW-0808">Transferase</keyword>
<evidence type="ECO:0000313" key="2">
    <source>
        <dbReference type="EMBL" id="SEI55853.1"/>
    </source>
</evidence>
<evidence type="ECO:0000259" key="1">
    <source>
        <dbReference type="Pfam" id="PF13439"/>
    </source>
</evidence>
<dbReference type="Pfam" id="PF13692">
    <property type="entry name" value="Glyco_trans_1_4"/>
    <property type="match status" value="1"/>
</dbReference>
<dbReference type="SUPFAM" id="SSF53756">
    <property type="entry name" value="UDP-Glycosyltransferase/glycogen phosphorylase"/>
    <property type="match status" value="1"/>
</dbReference>
<feature type="domain" description="Glycosyltransferase subfamily 4-like N-terminal" evidence="1">
    <location>
        <begin position="42"/>
        <end position="158"/>
    </location>
</feature>
<evidence type="ECO:0000313" key="3">
    <source>
        <dbReference type="Proteomes" id="UP000198888"/>
    </source>
</evidence>
<accession>A0A1H6RJC0</accession>
<dbReference type="OrthoDB" id="193395at2157"/>
<sequence length="326" mass="36138">MNEATHPTQQESVANETAELRVLSLVTNHRARFYLQQVNRLRERGFTVDTVTVPDGTNGSGSRQITDYARFYAAALRASRGEYDIVHANYGLSAPPAVLQWFHPTVVELWGSDLFGTYSLVSRWSARAADEVIVMSEEMAAELDRDCHVIAHGIDLDRFRPEPQSACQADLGWDPEATHVLFPYPPTRDVKNYPRAERIVAAAAQQLDGPLELHTVDGVPHEEMYTYMNAADVLLLTSHREGSPNSIKEAMACNLPVVSVDVGDVADRLTGVSPSAVHTDDSDLTDSLVEIIRAGERSNGRDIISEISLNRQIDRLVEVYRRAVDA</sequence>
<dbReference type="Proteomes" id="UP000198888">
    <property type="component" value="Unassembled WGS sequence"/>
</dbReference>
<dbReference type="InterPro" id="IPR028098">
    <property type="entry name" value="Glyco_trans_4-like_N"/>
</dbReference>
<dbReference type="Pfam" id="PF13439">
    <property type="entry name" value="Glyco_transf_4"/>
    <property type="match status" value="1"/>
</dbReference>
<proteinExistence type="predicted"/>
<name>A0A1H6RJC0_9EURY</name>
<dbReference type="RefSeq" id="WP_089670989.1">
    <property type="nucleotide sequence ID" value="NZ_CP024845.1"/>
</dbReference>
<protein>
    <submittedName>
        <fullName evidence="2">Glycosyltransferase involved in cell wall bisynthesis</fullName>
    </submittedName>
</protein>
<dbReference type="AlphaFoldDB" id="A0A1H6RJC0"/>
<dbReference type="PANTHER" id="PTHR12526:SF630">
    <property type="entry name" value="GLYCOSYLTRANSFERASE"/>
    <property type="match status" value="1"/>
</dbReference>
<dbReference type="Gene3D" id="3.40.50.2000">
    <property type="entry name" value="Glycogen Phosphorylase B"/>
    <property type="match status" value="2"/>
</dbReference>
<accession>A0A2H4Q5G3</accession>
<dbReference type="KEGG" id="hae:halTADL_2893"/>
<dbReference type="GO" id="GO:0016740">
    <property type="term" value="F:transferase activity"/>
    <property type="evidence" value="ECO:0007669"/>
    <property type="project" value="UniProtKB-KW"/>
</dbReference>
<organism evidence="2 3">
    <name type="scientific">Halohasta litchfieldiae</name>
    <dbReference type="NCBI Taxonomy" id="1073996"/>
    <lineage>
        <taxon>Archaea</taxon>
        <taxon>Methanobacteriati</taxon>
        <taxon>Methanobacteriota</taxon>
        <taxon>Stenosarchaea group</taxon>
        <taxon>Halobacteria</taxon>
        <taxon>Halobacteriales</taxon>
        <taxon>Haloferacaceae</taxon>
        <taxon>Halohasta</taxon>
    </lineage>
</organism>
<gene>
    <name evidence="2" type="ORF">SAMN05444271_102241</name>
</gene>
<reference evidence="2 3" key="1">
    <citation type="submission" date="2016-10" db="EMBL/GenBank/DDBJ databases">
        <authorList>
            <person name="de Groot N.N."/>
        </authorList>
    </citation>
    <scope>NUCLEOTIDE SEQUENCE [LARGE SCALE GENOMIC DNA]</scope>
    <source>
        <strain evidence="2 3">DSM 22187</strain>
    </source>
</reference>
<dbReference type="GeneID" id="35003660"/>